<dbReference type="EMBL" id="BAAAHB010000039">
    <property type="protein sequence ID" value="GAA0471253.1"/>
    <property type="molecule type" value="Genomic_DNA"/>
</dbReference>
<protein>
    <submittedName>
        <fullName evidence="2">Uncharacterized protein</fullName>
    </submittedName>
</protein>
<accession>A0ABN1A9Y9</accession>
<name>A0ABN1A9Y9_9ACTN</name>
<evidence type="ECO:0000256" key="1">
    <source>
        <dbReference type="SAM" id="MobiDB-lite"/>
    </source>
</evidence>
<gene>
    <name evidence="2" type="ORF">GCM10009544_36640</name>
</gene>
<organism evidence="2 3">
    <name type="scientific">Streptomyces stramineus</name>
    <dbReference type="NCBI Taxonomy" id="173861"/>
    <lineage>
        <taxon>Bacteria</taxon>
        <taxon>Bacillati</taxon>
        <taxon>Actinomycetota</taxon>
        <taxon>Actinomycetes</taxon>
        <taxon>Kitasatosporales</taxon>
        <taxon>Streptomycetaceae</taxon>
        <taxon>Streptomyces</taxon>
    </lineage>
</organism>
<dbReference type="Proteomes" id="UP001499895">
    <property type="component" value="Unassembled WGS sequence"/>
</dbReference>
<feature type="compositionally biased region" description="Basic residues" evidence="1">
    <location>
        <begin position="1"/>
        <end position="11"/>
    </location>
</feature>
<keyword evidence="3" id="KW-1185">Reference proteome</keyword>
<comment type="caution">
    <text evidence="2">The sequence shown here is derived from an EMBL/GenBank/DDBJ whole genome shotgun (WGS) entry which is preliminary data.</text>
</comment>
<proteinExistence type="predicted"/>
<evidence type="ECO:0000313" key="3">
    <source>
        <dbReference type="Proteomes" id="UP001499895"/>
    </source>
</evidence>
<sequence>MRSGGAKRRSGRVCARGGRKDETAPELFSTSTASTASIAPAASALQATDGRGIRSAGNADFRRAEFMRAVRVFPLCRVRWWRSRASRLIAEPDKDADPIPGLSMIKTGRCRGGAVSIIKAKWMEWAPNI</sequence>
<reference evidence="2 3" key="1">
    <citation type="journal article" date="2019" name="Int. J. Syst. Evol. Microbiol.">
        <title>The Global Catalogue of Microorganisms (GCM) 10K type strain sequencing project: providing services to taxonomists for standard genome sequencing and annotation.</title>
        <authorList>
            <consortium name="The Broad Institute Genomics Platform"/>
            <consortium name="The Broad Institute Genome Sequencing Center for Infectious Disease"/>
            <person name="Wu L."/>
            <person name="Ma J."/>
        </authorList>
    </citation>
    <scope>NUCLEOTIDE SEQUENCE [LARGE SCALE GENOMIC DNA]</scope>
    <source>
        <strain evidence="2 3">JCM 10649</strain>
    </source>
</reference>
<feature type="region of interest" description="Disordered" evidence="1">
    <location>
        <begin position="1"/>
        <end position="32"/>
    </location>
</feature>
<evidence type="ECO:0000313" key="2">
    <source>
        <dbReference type="EMBL" id="GAA0471253.1"/>
    </source>
</evidence>